<reference evidence="1 2" key="1">
    <citation type="journal article" date="2016" name="Nat. Microbiol.">
        <title>Genomic inference of the metabolism of cosmopolitan subsurface Archaea, Hadesarchaea.</title>
        <authorList>
            <person name="Baker B.J."/>
            <person name="Saw J.H."/>
            <person name="Lind A.E."/>
            <person name="Lazar C.S."/>
            <person name="Hinrichs K.-U."/>
            <person name="Teske A.P."/>
            <person name="Ettema T.J."/>
        </authorList>
    </citation>
    <scope>NUCLEOTIDE SEQUENCE [LARGE SCALE GENOMIC DNA]</scope>
</reference>
<dbReference type="EMBL" id="LQMQ01000018">
    <property type="protein sequence ID" value="KUO41630.1"/>
    <property type="molecule type" value="Genomic_DNA"/>
</dbReference>
<gene>
    <name evidence="1" type="ORF">APZ16_00115</name>
</gene>
<comment type="caution">
    <text evidence="1">The sequence shown here is derived from an EMBL/GenBank/DDBJ whole genome shotgun (WGS) entry which is preliminary data.</text>
</comment>
<dbReference type="SMR" id="A0A147JYK9"/>
<evidence type="ECO:0008006" key="3">
    <source>
        <dbReference type="Google" id="ProtNLM"/>
    </source>
</evidence>
<dbReference type="AlphaFoldDB" id="A0A147JYK9"/>
<dbReference type="Proteomes" id="UP000074294">
    <property type="component" value="Unassembled WGS sequence"/>
</dbReference>
<accession>A0A147JYK9</accession>
<organism evidence="1 2">
    <name type="scientific">Hadarchaeum yellowstonense</name>
    <dbReference type="NCBI Taxonomy" id="1776334"/>
    <lineage>
        <taxon>Archaea</taxon>
        <taxon>Methanobacteriati</taxon>
        <taxon>Candidatus Hadarchaeota</taxon>
        <taxon>Candidatus Hadarchaeia</taxon>
        <taxon>Candidatus Hadarchaeales</taxon>
        <taxon>Candidatus Hadarchaeaceae</taxon>
        <taxon>Candidatus Hadarchaeum</taxon>
    </lineage>
</organism>
<sequence>MAKKEARSCIVKSAVRDLIKGMRASDDFFKELDALIAEHCKRAVERAKGNGRKTLRGIDV</sequence>
<evidence type="ECO:0000313" key="1">
    <source>
        <dbReference type="EMBL" id="KUO41630.1"/>
    </source>
</evidence>
<proteinExistence type="predicted"/>
<name>A0A147JYK9_HADYE</name>
<evidence type="ECO:0000313" key="2">
    <source>
        <dbReference type="Proteomes" id="UP000074294"/>
    </source>
</evidence>
<protein>
    <recommendedName>
        <fullName evidence="3">DUF1931 domain-containing protein</fullName>
    </recommendedName>
</protein>